<dbReference type="GO" id="GO:0003779">
    <property type="term" value="F:actin binding"/>
    <property type="evidence" value="ECO:0007669"/>
    <property type="project" value="UniProtKB-KW"/>
</dbReference>
<comment type="similarity">
    <text evidence="3">Belongs to the Ena/VASP family.</text>
</comment>
<keyword evidence="12" id="KW-1185">Reference proteome</keyword>
<evidence type="ECO:0000256" key="5">
    <source>
        <dbReference type="ARBA" id="ARBA00023036"/>
    </source>
</evidence>
<feature type="compositionally biased region" description="Pro residues" evidence="9">
    <location>
        <begin position="332"/>
        <end position="347"/>
    </location>
</feature>
<evidence type="ECO:0000256" key="8">
    <source>
        <dbReference type="ARBA" id="ARBA00023273"/>
    </source>
</evidence>
<dbReference type="PROSITE" id="PS50229">
    <property type="entry name" value="WH1"/>
    <property type="match status" value="1"/>
</dbReference>
<dbReference type="SMART" id="SM00461">
    <property type="entry name" value="WH1"/>
    <property type="match status" value="1"/>
</dbReference>
<feature type="compositionally biased region" description="Low complexity" evidence="9">
    <location>
        <begin position="364"/>
        <end position="378"/>
    </location>
</feature>
<keyword evidence="4" id="KW-0963">Cytoplasm</keyword>
<dbReference type="InterPro" id="IPR000697">
    <property type="entry name" value="WH1/EVH1_dom"/>
</dbReference>
<evidence type="ECO:0000256" key="9">
    <source>
        <dbReference type="SAM" id="MobiDB-lite"/>
    </source>
</evidence>
<dbReference type="InterPro" id="IPR011993">
    <property type="entry name" value="PH-like_dom_sf"/>
</dbReference>
<dbReference type="Gene3D" id="1.20.5.1160">
    <property type="entry name" value="Vasodilator-stimulated phosphoprotein"/>
    <property type="match status" value="1"/>
</dbReference>
<feature type="compositionally biased region" description="Polar residues" evidence="9">
    <location>
        <begin position="379"/>
        <end position="395"/>
    </location>
</feature>
<organism evidence="11 12">
    <name type="scientific">Clytia hemisphaerica</name>
    <dbReference type="NCBI Taxonomy" id="252671"/>
    <lineage>
        <taxon>Eukaryota</taxon>
        <taxon>Metazoa</taxon>
        <taxon>Cnidaria</taxon>
        <taxon>Hydrozoa</taxon>
        <taxon>Hydroidolina</taxon>
        <taxon>Leptothecata</taxon>
        <taxon>Obeliida</taxon>
        <taxon>Clytiidae</taxon>
        <taxon>Clytia</taxon>
    </lineage>
</organism>
<name>A0A7M5XHB5_9CNID</name>
<dbReference type="InterPro" id="IPR014885">
    <property type="entry name" value="VASP_tetra"/>
</dbReference>
<feature type="domain" description="WH1" evidence="10">
    <location>
        <begin position="1"/>
        <end position="111"/>
    </location>
</feature>
<comment type="subcellular location">
    <subcellularLocation>
        <location evidence="2">Cell projection</location>
        <location evidence="2">Lamellipodium</location>
    </subcellularLocation>
    <subcellularLocation>
        <location evidence="1">Cytoplasm</location>
        <location evidence="1">Cytoskeleton</location>
    </subcellularLocation>
</comment>
<dbReference type="OrthoDB" id="31170at2759"/>
<evidence type="ECO:0000313" key="11">
    <source>
        <dbReference type="EnsemblMetazoa" id="CLYHEMP023521.1"/>
    </source>
</evidence>
<evidence type="ECO:0000256" key="7">
    <source>
        <dbReference type="ARBA" id="ARBA00023212"/>
    </source>
</evidence>
<feature type="compositionally biased region" description="Pro residues" evidence="9">
    <location>
        <begin position="136"/>
        <end position="222"/>
    </location>
</feature>
<feature type="compositionally biased region" description="Pro residues" evidence="9">
    <location>
        <begin position="302"/>
        <end position="318"/>
    </location>
</feature>
<dbReference type="SUPFAM" id="SSF118370">
    <property type="entry name" value="Vasodilator-stimulated phosphoprotein, VASP, tetramerisation domain"/>
    <property type="match status" value="1"/>
</dbReference>
<keyword evidence="5" id="KW-0729">SH3-binding</keyword>
<feature type="compositionally biased region" description="Basic and acidic residues" evidence="9">
    <location>
        <begin position="244"/>
        <end position="254"/>
    </location>
</feature>
<feature type="compositionally biased region" description="Low complexity" evidence="9">
    <location>
        <begin position="319"/>
        <end position="331"/>
    </location>
</feature>
<evidence type="ECO:0000256" key="2">
    <source>
        <dbReference type="ARBA" id="ARBA00004510"/>
    </source>
</evidence>
<dbReference type="GO" id="GO:0017124">
    <property type="term" value="F:SH3 domain binding"/>
    <property type="evidence" value="ECO:0007669"/>
    <property type="project" value="UniProtKB-KW"/>
</dbReference>
<proteinExistence type="inferred from homology"/>
<accession>A0A7M5XHB5</accession>
<evidence type="ECO:0000259" key="10">
    <source>
        <dbReference type="PROSITE" id="PS50229"/>
    </source>
</evidence>
<dbReference type="GO" id="GO:0005737">
    <property type="term" value="C:cytoplasm"/>
    <property type="evidence" value="ECO:0007669"/>
    <property type="project" value="UniProtKB-ARBA"/>
</dbReference>
<dbReference type="Gene3D" id="2.30.29.30">
    <property type="entry name" value="Pleckstrin-homology domain (PH domain)/Phosphotyrosine-binding domain (PTB)"/>
    <property type="match status" value="1"/>
</dbReference>
<evidence type="ECO:0000256" key="6">
    <source>
        <dbReference type="ARBA" id="ARBA00023203"/>
    </source>
</evidence>
<dbReference type="InterPro" id="IPR038023">
    <property type="entry name" value="VASP_sf"/>
</dbReference>
<keyword evidence="7" id="KW-0206">Cytoskeleton</keyword>
<evidence type="ECO:0000256" key="3">
    <source>
        <dbReference type="ARBA" id="ARBA00009785"/>
    </source>
</evidence>
<keyword evidence="8" id="KW-0966">Cell projection</keyword>
<dbReference type="Pfam" id="PF00568">
    <property type="entry name" value="WH1"/>
    <property type="match status" value="1"/>
</dbReference>
<dbReference type="GO" id="GO:0030027">
    <property type="term" value="C:lamellipodium"/>
    <property type="evidence" value="ECO:0007669"/>
    <property type="project" value="UniProtKB-SubCell"/>
</dbReference>
<dbReference type="SUPFAM" id="SSF50729">
    <property type="entry name" value="PH domain-like"/>
    <property type="match status" value="1"/>
</dbReference>
<feature type="region of interest" description="Disordered" evidence="9">
    <location>
        <begin position="111"/>
        <end position="396"/>
    </location>
</feature>
<evidence type="ECO:0000313" key="12">
    <source>
        <dbReference type="Proteomes" id="UP000594262"/>
    </source>
</evidence>
<dbReference type="CDD" id="cd01207">
    <property type="entry name" value="EVH1_Ena_VASP-like"/>
    <property type="match status" value="1"/>
</dbReference>
<evidence type="ECO:0000256" key="4">
    <source>
        <dbReference type="ARBA" id="ARBA00022490"/>
    </source>
</evidence>
<protein>
    <recommendedName>
        <fullName evidence="10">WH1 domain-containing protein</fullName>
    </recommendedName>
</protein>
<dbReference type="Proteomes" id="UP000594262">
    <property type="component" value="Unplaced"/>
</dbReference>
<dbReference type="GO" id="GO:0005856">
    <property type="term" value="C:cytoskeleton"/>
    <property type="evidence" value="ECO:0007669"/>
    <property type="project" value="UniProtKB-SubCell"/>
</dbReference>
<dbReference type="AlphaFoldDB" id="A0A7M5XHB5"/>
<reference evidence="11" key="1">
    <citation type="submission" date="2021-01" db="UniProtKB">
        <authorList>
            <consortium name="EnsemblMetazoa"/>
        </authorList>
    </citation>
    <scope>IDENTIFICATION</scope>
</reference>
<keyword evidence="6" id="KW-0009">Actin-binding</keyword>
<evidence type="ECO:0000256" key="1">
    <source>
        <dbReference type="ARBA" id="ARBA00004245"/>
    </source>
</evidence>
<dbReference type="PANTHER" id="PTHR11202">
    <property type="entry name" value="SPROUTY-RELATED, EVH1 DOMAIN-CONTAINING PROTEIN FAMILY MEMBER"/>
    <property type="match status" value="1"/>
</dbReference>
<dbReference type="Pfam" id="PF08776">
    <property type="entry name" value="VASP_tetra"/>
    <property type="match status" value="1"/>
</dbReference>
<sequence>MGERSVAQARASVMIYNNDLKKWEHAGGVGGLSRCHIYFNPANNSYRIVGRKINDNDVVLNCGIGKNLRYNKATPTFHQWRDQRQVYGLNFQSADDAVVFSEAVMAAVDDINNPSAPEPVQQYQPKVEPQRTAVPAQPPQPPQPPQAPKGVPAPPPPPPVNNVPPSTPAPPPPAPPAPPSGGGPPPPPPPPPAPGGGGPPAPPAPPAPGGGPPPPPPPPPAPSAGGAASGGGLADALKGVTLKKRSEVKEDRKPPPSAGNPMGDMMSALNRKLMARKKMADGDSQDGGSEKSSPAHVAKTPVAPPAPAVKTPAAPPAPAQKSPAAAKKFTPAAPPPPSQKTTPPPFNKPTNVVVPSNKKNETPSATNNRTTSVSTSNNQPTPSAASLNSNYSSIYDSPDMVSLREDILTAVREEIQTAKKEIIEVLRQELSRR</sequence>
<dbReference type="EnsemblMetazoa" id="CLYHEMT023521.1">
    <property type="protein sequence ID" value="CLYHEMP023521.1"/>
    <property type="gene ID" value="CLYHEMG023521"/>
</dbReference>
<dbReference type="PANTHER" id="PTHR11202:SF22">
    <property type="entry name" value="PROTEIN ENABLED"/>
    <property type="match status" value="1"/>
</dbReference>